<protein>
    <recommendedName>
        <fullName evidence="2">FBD domain-containing protein</fullName>
    </recommendedName>
</protein>
<dbReference type="InterPro" id="IPR032675">
    <property type="entry name" value="LRR_dom_sf"/>
</dbReference>
<sequence>MGVFLLASASDDVGAQRLAARRRAGFLDLPEPADLKDEPLQLSSPSVRYLSITHCNFGRRYEKKRALISIPSLVYLVLAGHSGLVPAFESMPSLLTASIKLDNSSNGWDNNDGSLLLGLLSDTTNLELIAKPKMYAAFMKELKRCTTFSKLKTLSLNDCRVEPDFGPLLYFIQLSPSLQKLHLRLSKKCKHAKETAGSYVPIEPFLASKSFRIVEIKCLAKDELVHKIVKVLSSCGVTDEQININKRIRSFDGLYSDSEQSNYSHSDSEQEQSD</sequence>
<dbReference type="EnsemblPlants" id="EMT07596">
    <property type="protein sequence ID" value="EMT07596"/>
    <property type="gene ID" value="F775_22771"/>
</dbReference>
<name>M8B0Q8_AEGTA</name>
<reference evidence="1" key="1">
    <citation type="submission" date="2015-06" db="UniProtKB">
        <authorList>
            <consortium name="EnsemblPlants"/>
        </authorList>
    </citation>
    <scope>IDENTIFICATION</scope>
</reference>
<accession>M8B0Q8</accession>
<evidence type="ECO:0000313" key="1">
    <source>
        <dbReference type="EnsemblPlants" id="EMT07596"/>
    </source>
</evidence>
<dbReference type="PANTHER" id="PTHR34223">
    <property type="entry name" value="OS11G0201299 PROTEIN"/>
    <property type="match status" value="1"/>
</dbReference>
<evidence type="ECO:0008006" key="2">
    <source>
        <dbReference type="Google" id="ProtNLM"/>
    </source>
</evidence>
<dbReference type="Gene3D" id="3.80.10.10">
    <property type="entry name" value="Ribonuclease Inhibitor"/>
    <property type="match status" value="1"/>
</dbReference>
<dbReference type="InterPro" id="IPR053197">
    <property type="entry name" value="F-box_SCFL_complex_component"/>
</dbReference>
<proteinExistence type="predicted"/>
<organism evidence="1">
    <name type="scientific">Aegilops tauschii</name>
    <name type="common">Tausch's goatgrass</name>
    <name type="synonym">Aegilops squarrosa</name>
    <dbReference type="NCBI Taxonomy" id="37682"/>
    <lineage>
        <taxon>Eukaryota</taxon>
        <taxon>Viridiplantae</taxon>
        <taxon>Streptophyta</taxon>
        <taxon>Embryophyta</taxon>
        <taxon>Tracheophyta</taxon>
        <taxon>Spermatophyta</taxon>
        <taxon>Magnoliopsida</taxon>
        <taxon>Liliopsida</taxon>
        <taxon>Poales</taxon>
        <taxon>Poaceae</taxon>
        <taxon>BOP clade</taxon>
        <taxon>Pooideae</taxon>
        <taxon>Triticodae</taxon>
        <taxon>Triticeae</taxon>
        <taxon>Triticinae</taxon>
        <taxon>Aegilops</taxon>
    </lineage>
</organism>
<dbReference type="SUPFAM" id="SSF52047">
    <property type="entry name" value="RNI-like"/>
    <property type="match status" value="1"/>
</dbReference>
<dbReference type="PANTHER" id="PTHR34223:SF89">
    <property type="entry name" value="F-BOX DOMAIN-CONTAINING PROTEIN"/>
    <property type="match status" value="1"/>
</dbReference>
<dbReference type="AlphaFoldDB" id="M8B0Q8"/>